<dbReference type="SMART" id="SM00526">
    <property type="entry name" value="H15"/>
    <property type="match status" value="2"/>
</dbReference>
<dbReference type="Proteomes" id="UP001164746">
    <property type="component" value="Chromosome 2"/>
</dbReference>
<feature type="compositionally biased region" description="Acidic residues" evidence="1">
    <location>
        <begin position="37"/>
        <end position="51"/>
    </location>
</feature>
<protein>
    <submittedName>
        <fullName evidence="3">HP1B3-like protein</fullName>
    </submittedName>
</protein>
<sequence>MPAIKLKKVTAEYLAEKEKKEAELQSKEKAKKSLEDVASEESGEASGDGDETEKKGKNFLDVEILFDKRKRTLPKAEQNLIEWLDTNLEKKEGVYLPLMTLYTYYSELGQMTGNSVVDTPVFQRMRGVGMCGYYRLPGEPTKEEPEKKPKKKPEEEKKDGEDKKDAENGEGESSSGGEEKKDEGEDGEAKEGDKDEEKDEGEKATGEQEEKPKKKRKKPKKKPVEAWVRSELERHSNPQKVEDVIPLAITYQSDPKQASMTKIKAYIRKFYHTEVAPEKLKRVLDEGVASETWENVGGSTYHLLVDTFTPSRTDQIAQAIVACSEPKIASAVIIKKYISEYHPKFDIDNKVHLFKHAIERACSKGKIRQLSGIGSTGSFQLVDQFYPSPAILAGYTSDSEDESAADDEAEEVQEYVPRPTKKGRLAIKDKYVPAPVSKRPAPGARGRSRESKSKAKNSDEEMATYTPQPSRSRGKSTGSAKAKPAPASKTAAKSTPKKSKAKPSPPKKALPSTDRKTRDRVNYRDEDSDLENLDDYTPRPSKSRGDDKTVVKPAPAKPKGRQAAKRLQIEISEDEFSEEEQEVTPSPPKKAKTEAKTPTPKKGQKKAAGSAKKGKPMLRAQ</sequence>
<dbReference type="SUPFAM" id="SSF46785">
    <property type="entry name" value="Winged helix' DNA-binding domain"/>
    <property type="match status" value="1"/>
</dbReference>
<feature type="compositionally biased region" description="Basic and acidic residues" evidence="1">
    <location>
        <begin position="447"/>
        <end position="459"/>
    </location>
</feature>
<evidence type="ECO:0000256" key="1">
    <source>
        <dbReference type="SAM" id="MobiDB-lite"/>
    </source>
</evidence>
<feature type="compositionally biased region" description="Basic and acidic residues" evidence="1">
    <location>
        <begin position="177"/>
        <end position="212"/>
    </location>
</feature>
<dbReference type="InterPro" id="IPR036390">
    <property type="entry name" value="WH_DNA-bd_sf"/>
</dbReference>
<feature type="compositionally biased region" description="Acidic residues" evidence="1">
    <location>
        <begin position="398"/>
        <end position="413"/>
    </location>
</feature>
<dbReference type="PROSITE" id="PS51504">
    <property type="entry name" value="H15"/>
    <property type="match status" value="1"/>
</dbReference>
<feature type="compositionally biased region" description="Basic and acidic residues" evidence="1">
    <location>
        <begin position="140"/>
        <end position="167"/>
    </location>
</feature>
<accession>A0ABY7DJ39</accession>
<feature type="region of interest" description="Disordered" evidence="1">
    <location>
        <begin position="397"/>
        <end position="621"/>
    </location>
</feature>
<evidence type="ECO:0000259" key="2">
    <source>
        <dbReference type="PROSITE" id="PS51504"/>
    </source>
</evidence>
<gene>
    <name evidence="3" type="ORF">MAR_029908</name>
</gene>
<feature type="compositionally biased region" description="Low complexity" evidence="1">
    <location>
        <begin position="596"/>
        <end position="611"/>
    </location>
</feature>
<feature type="compositionally biased region" description="Basic and acidic residues" evidence="1">
    <location>
        <begin position="19"/>
        <end position="35"/>
    </location>
</feature>
<dbReference type="InterPro" id="IPR036388">
    <property type="entry name" value="WH-like_DNA-bd_sf"/>
</dbReference>
<feature type="region of interest" description="Disordered" evidence="1">
    <location>
        <begin position="19"/>
        <end position="54"/>
    </location>
</feature>
<feature type="compositionally biased region" description="Basic and acidic residues" evidence="1">
    <location>
        <begin position="222"/>
        <end position="235"/>
    </location>
</feature>
<dbReference type="EMBL" id="CP111013">
    <property type="protein sequence ID" value="WAQ97218.1"/>
    <property type="molecule type" value="Genomic_DNA"/>
</dbReference>
<feature type="compositionally biased region" description="Low complexity" evidence="1">
    <location>
        <begin position="475"/>
        <end position="494"/>
    </location>
</feature>
<feature type="compositionally biased region" description="Basic and acidic residues" evidence="1">
    <location>
        <begin position="513"/>
        <end position="525"/>
    </location>
</feature>
<dbReference type="Gene3D" id="1.10.10.10">
    <property type="entry name" value="Winged helix-like DNA-binding domain superfamily/Winged helix DNA-binding domain"/>
    <property type="match status" value="2"/>
</dbReference>
<name>A0ABY7DJ39_MYAAR</name>
<proteinExistence type="predicted"/>
<dbReference type="Pfam" id="PF00538">
    <property type="entry name" value="Linker_histone"/>
    <property type="match status" value="1"/>
</dbReference>
<dbReference type="InterPro" id="IPR005818">
    <property type="entry name" value="Histone_H1/H5_H15"/>
</dbReference>
<feature type="region of interest" description="Disordered" evidence="1">
    <location>
        <begin position="133"/>
        <end position="235"/>
    </location>
</feature>
<feature type="compositionally biased region" description="Basic residues" evidence="1">
    <location>
        <begin position="612"/>
        <end position="621"/>
    </location>
</feature>
<evidence type="ECO:0000313" key="3">
    <source>
        <dbReference type="EMBL" id="WAQ97218.1"/>
    </source>
</evidence>
<organism evidence="3 4">
    <name type="scientific">Mya arenaria</name>
    <name type="common">Soft-shell clam</name>
    <dbReference type="NCBI Taxonomy" id="6604"/>
    <lineage>
        <taxon>Eukaryota</taxon>
        <taxon>Metazoa</taxon>
        <taxon>Spiralia</taxon>
        <taxon>Lophotrochozoa</taxon>
        <taxon>Mollusca</taxon>
        <taxon>Bivalvia</taxon>
        <taxon>Autobranchia</taxon>
        <taxon>Heteroconchia</taxon>
        <taxon>Euheterodonta</taxon>
        <taxon>Imparidentia</taxon>
        <taxon>Neoheterodontei</taxon>
        <taxon>Myida</taxon>
        <taxon>Myoidea</taxon>
        <taxon>Myidae</taxon>
        <taxon>Mya</taxon>
    </lineage>
</organism>
<feature type="compositionally biased region" description="Acidic residues" evidence="1">
    <location>
        <begin position="571"/>
        <end position="582"/>
    </location>
</feature>
<reference evidence="3" key="1">
    <citation type="submission" date="2022-11" db="EMBL/GenBank/DDBJ databases">
        <title>Centuries of genome instability and evolution in soft-shell clam transmissible cancer (bioRxiv).</title>
        <authorList>
            <person name="Hart S.F.M."/>
            <person name="Yonemitsu M.A."/>
            <person name="Giersch R.M."/>
            <person name="Beal B.F."/>
            <person name="Arriagada G."/>
            <person name="Davis B.W."/>
            <person name="Ostrander E.A."/>
            <person name="Goff S.P."/>
            <person name="Metzger M.J."/>
        </authorList>
    </citation>
    <scope>NUCLEOTIDE SEQUENCE</scope>
    <source>
        <strain evidence="3">MELC-2E11</strain>
        <tissue evidence="3">Siphon/mantle</tissue>
    </source>
</reference>
<evidence type="ECO:0000313" key="4">
    <source>
        <dbReference type="Proteomes" id="UP001164746"/>
    </source>
</evidence>
<keyword evidence="4" id="KW-1185">Reference proteome</keyword>
<feature type="domain" description="H15" evidence="2">
    <location>
        <begin position="308"/>
        <end position="383"/>
    </location>
</feature>